<feature type="compositionally biased region" description="Basic and acidic residues" evidence="1">
    <location>
        <begin position="1"/>
        <end position="22"/>
    </location>
</feature>
<organism evidence="2 3">
    <name type="scientific">Iphiclides podalirius</name>
    <name type="common">scarce swallowtail</name>
    <dbReference type="NCBI Taxonomy" id="110791"/>
    <lineage>
        <taxon>Eukaryota</taxon>
        <taxon>Metazoa</taxon>
        <taxon>Ecdysozoa</taxon>
        <taxon>Arthropoda</taxon>
        <taxon>Hexapoda</taxon>
        <taxon>Insecta</taxon>
        <taxon>Pterygota</taxon>
        <taxon>Neoptera</taxon>
        <taxon>Endopterygota</taxon>
        <taxon>Lepidoptera</taxon>
        <taxon>Glossata</taxon>
        <taxon>Ditrysia</taxon>
        <taxon>Papilionoidea</taxon>
        <taxon>Papilionidae</taxon>
        <taxon>Papilioninae</taxon>
        <taxon>Iphiclides</taxon>
    </lineage>
</organism>
<gene>
    <name evidence="2" type="ORF">IPOD504_LOCUS5469</name>
</gene>
<feature type="non-terminal residue" evidence="2">
    <location>
        <position position="98"/>
    </location>
</feature>
<sequence>MGRRLEVSKPARVSRYEKDPRRGAPPRVFKCMSEMSEARHPTGSWVILISPNEVSSRFKGQLGRPGERTVGVGARPNCMRDIKVPMPLRTLDHYVLFH</sequence>
<dbReference type="Proteomes" id="UP000837857">
    <property type="component" value="Chromosome 17"/>
</dbReference>
<evidence type="ECO:0000313" key="2">
    <source>
        <dbReference type="EMBL" id="CAH2046750.1"/>
    </source>
</evidence>
<evidence type="ECO:0000313" key="3">
    <source>
        <dbReference type="Proteomes" id="UP000837857"/>
    </source>
</evidence>
<feature type="region of interest" description="Disordered" evidence="1">
    <location>
        <begin position="1"/>
        <end position="27"/>
    </location>
</feature>
<evidence type="ECO:0000256" key="1">
    <source>
        <dbReference type="SAM" id="MobiDB-lite"/>
    </source>
</evidence>
<proteinExistence type="predicted"/>
<protein>
    <submittedName>
        <fullName evidence="2">Uncharacterized protein</fullName>
    </submittedName>
</protein>
<accession>A0ABN8I6A9</accession>
<keyword evidence="3" id="KW-1185">Reference proteome</keyword>
<reference evidence="2" key="1">
    <citation type="submission" date="2022-03" db="EMBL/GenBank/DDBJ databases">
        <authorList>
            <person name="Martin H S."/>
        </authorList>
    </citation>
    <scope>NUCLEOTIDE SEQUENCE</scope>
</reference>
<dbReference type="EMBL" id="OW152829">
    <property type="protein sequence ID" value="CAH2046750.1"/>
    <property type="molecule type" value="Genomic_DNA"/>
</dbReference>
<name>A0ABN8I6A9_9NEOP</name>